<evidence type="ECO:0000259" key="1">
    <source>
        <dbReference type="Pfam" id="PF03807"/>
    </source>
</evidence>
<organism evidence="2 3">
    <name type="scientific">Nonlabens mediterrranea</name>
    <dbReference type="NCBI Taxonomy" id="1419947"/>
    <lineage>
        <taxon>Bacteria</taxon>
        <taxon>Pseudomonadati</taxon>
        <taxon>Bacteroidota</taxon>
        <taxon>Flavobacteriia</taxon>
        <taxon>Flavobacteriales</taxon>
        <taxon>Flavobacteriaceae</taxon>
        <taxon>Nonlabens</taxon>
    </lineage>
</organism>
<dbReference type="EMBL" id="JADKYU010000231">
    <property type="protein sequence ID" value="MBF4983606.1"/>
    <property type="molecule type" value="Genomic_DNA"/>
</dbReference>
<comment type="caution">
    <text evidence="2">The sequence shown here is derived from an EMBL/GenBank/DDBJ whole genome shotgun (WGS) entry which is preliminary data.</text>
</comment>
<protein>
    <submittedName>
        <fullName evidence="2">NAD(P)-binding domain-containing protein</fullName>
    </submittedName>
</protein>
<proteinExistence type="predicted"/>
<feature type="domain" description="Pyrroline-5-carboxylate reductase catalytic N-terminal" evidence="1">
    <location>
        <begin position="2"/>
        <end position="41"/>
    </location>
</feature>
<dbReference type="Proteomes" id="UP001194729">
    <property type="component" value="Unassembled WGS sequence"/>
</dbReference>
<evidence type="ECO:0000313" key="3">
    <source>
        <dbReference type="Proteomes" id="UP001194729"/>
    </source>
</evidence>
<accession>A0ABS0A365</accession>
<dbReference type="Pfam" id="PF03807">
    <property type="entry name" value="F420_oxidored"/>
    <property type="match status" value="1"/>
</dbReference>
<reference evidence="2 3" key="1">
    <citation type="submission" date="2020-11" db="EMBL/GenBank/DDBJ databases">
        <title>P. mediterranea TC4 genome.</title>
        <authorList>
            <person name="Molmeret M."/>
        </authorList>
    </citation>
    <scope>NUCLEOTIDE SEQUENCE [LARGE SCALE GENOMIC DNA]</scope>
    <source>
        <strain evidence="2 3">TC4</strain>
    </source>
</reference>
<dbReference type="SUPFAM" id="SSF51735">
    <property type="entry name" value="NAD(P)-binding Rossmann-fold domains"/>
    <property type="match status" value="1"/>
</dbReference>
<sequence>MKIALLGYGKMGQTIERVAIQRGHDVVTRIGRNDSIEDIQKADVVIEFTALSGAVNSI</sequence>
<dbReference type="InterPro" id="IPR028939">
    <property type="entry name" value="P5C_Rdtase_cat_N"/>
</dbReference>
<gene>
    <name evidence="2" type="ORF">FNJ87_04435</name>
</gene>
<dbReference type="Gene3D" id="3.40.50.720">
    <property type="entry name" value="NAD(P)-binding Rossmann-like Domain"/>
    <property type="match status" value="1"/>
</dbReference>
<dbReference type="InterPro" id="IPR036291">
    <property type="entry name" value="NAD(P)-bd_dom_sf"/>
</dbReference>
<name>A0ABS0A365_9FLAO</name>
<evidence type="ECO:0000313" key="2">
    <source>
        <dbReference type="EMBL" id="MBF4983606.1"/>
    </source>
</evidence>
<feature type="non-terminal residue" evidence="2">
    <location>
        <position position="58"/>
    </location>
</feature>
<keyword evidence="3" id="KW-1185">Reference proteome</keyword>